<evidence type="ECO:0000313" key="3">
    <source>
        <dbReference type="EMBL" id="BCS94618.1"/>
    </source>
</evidence>
<dbReference type="InterPro" id="IPR058530">
    <property type="entry name" value="Baseplate_J-like_C"/>
</dbReference>
<name>A0ABN6EYQ6_9BACT</name>
<dbReference type="InterPro" id="IPR052726">
    <property type="entry name" value="Phage_Baseplate_Hub"/>
</dbReference>
<dbReference type="EMBL" id="AP024488">
    <property type="protein sequence ID" value="BCS94618.1"/>
    <property type="molecule type" value="Genomic_DNA"/>
</dbReference>
<dbReference type="PIRSF" id="PIRSF020481">
    <property type="entry name" value="BAP"/>
    <property type="match status" value="1"/>
</dbReference>
<gene>
    <name evidence="3" type="ORF">DSLASN_02500</name>
</gene>
<evidence type="ECO:0000259" key="1">
    <source>
        <dbReference type="Pfam" id="PF26078"/>
    </source>
</evidence>
<protein>
    <submittedName>
        <fullName evidence="3">Baseplate assembly protein</fullName>
    </submittedName>
</protein>
<evidence type="ECO:0000259" key="2">
    <source>
        <dbReference type="Pfam" id="PF26079"/>
    </source>
</evidence>
<accession>A0ABN6EYQ6</accession>
<proteinExistence type="predicted"/>
<dbReference type="PANTHER" id="PTHR35862">
    <property type="entry name" value="FELS-2 PROPHAGE PROTEIN"/>
    <property type="match status" value="1"/>
</dbReference>
<sequence length="297" mass="31918">MNSGFSGIDLSKLPVPNVVEALSFEVILAQWKADFLSRYPKAASVLDLESEPVVKLMETGAYREMLLRQRINEGAKAVMLAYAVDEDLDHLAALTPASREMIDPGDPDAAPPVEPTYEPNDEFRRRVQMAPEGFSVAGPEGAYIFFALSVPDCRDASVISPAPREIVVTVLGREGDGVPGQAFLDQVDVALNHKDVRPLTDEVTVQPAQILTYTIDATLQLYDGPDVSVVRAAAQAAALEYSVARHRLGDVVTLSGIYAALHQPGVRRVSLASPTADIVAQSHQAPFCTGISVEVAP</sequence>
<keyword evidence="4" id="KW-1185">Reference proteome</keyword>
<evidence type="ECO:0000313" key="4">
    <source>
        <dbReference type="Proteomes" id="UP001320148"/>
    </source>
</evidence>
<dbReference type="Proteomes" id="UP001320148">
    <property type="component" value="Chromosome"/>
</dbReference>
<reference evidence="3 4" key="1">
    <citation type="submission" date="2021-02" db="EMBL/GenBank/DDBJ databases">
        <title>Complete genome of Desulfoluna sp. strain ASN36.</title>
        <authorList>
            <person name="Takahashi A."/>
            <person name="Kojima H."/>
            <person name="Fukui M."/>
        </authorList>
    </citation>
    <scope>NUCLEOTIDE SEQUENCE [LARGE SCALE GENOMIC DNA]</scope>
    <source>
        <strain evidence="3 4">ASN36</strain>
    </source>
</reference>
<organism evidence="3 4">
    <name type="scientific">Desulfoluna limicola</name>
    <dbReference type="NCBI Taxonomy" id="2810562"/>
    <lineage>
        <taxon>Bacteria</taxon>
        <taxon>Pseudomonadati</taxon>
        <taxon>Thermodesulfobacteriota</taxon>
        <taxon>Desulfobacteria</taxon>
        <taxon>Desulfobacterales</taxon>
        <taxon>Desulfolunaceae</taxon>
        <taxon>Desulfoluna</taxon>
    </lineage>
</organism>
<dbReference type="PANTHER" id="PTHR35862:SF1">
    <property type="entry name" value="FELS-2 PROPHAGE PROTEIN"/>
    <property type="match status" value="1"/>
</dbReference>
<dbReference type="InterPro" id="IPR014507">
    <property type="entry name" value="Baseplate_assembly_J_pred"/>
</dbReference>
<dbReference type="Pfam" id="PF26079">
    <property type="entry name" value="Baseplate_J_C"/>
    <property type="match status" value="1"/>
</dbReference>
<feature type="domain" description="Baseplate J-like central" evidence="1">
    <location>
        <begin position="136"/>
        <end position="207"/>
    </location>
</feature>
<feature type="domain" description="Baseplate J-like C-terminal" evidence="2">
    <location>
        <begin position="213"/>
        <end position="293"/>
    </location>
</feature>
<dbReference type="InterPro" id="IPR058531">
    <property type="entry name" value="Baseplate_J_M"/>
</dbReference>
<dbReference type="Pfam" id="PF26078">
    <property type="entry name" value="Baseplate_J_M"/>
    <property type="match status" value="1"/>
</dbReference>
<dbReference type="RefSeq" id="WP_236890924.1">
    <property type="nucleotide sequence ID" value="NZ_AP024488.1"/>
</dbReference>